<evidence type="ECO:0000256" key="1">
    <source>
        <dbReference type="SAM" id="MobiDB-lite"/>
    </source>
</evidence>
<dbReference type="EMBL" id="JBJUIK010000003">
    <property type="protein sequence ID" value="KAL3533183.1"/>
    <property type="molecule type" value="Genomic_DNA"/>
</dbReference>
<gene>
    <name evidence="2" type="ORF">ACH5RR_006704</name>
</gene>
<feature type="compositionally biased region" description="Basic and acidic residues" evidence="1">
    <location>
        <begin position="27"/>
        <end position="66"/>
    </location>
</feature>
<protein>
    <submittedName>
        <fullName evidence="2">Uncharacterized protein</fullName>
    </submittedName>
</protein>
<name>A0ABD3APR2_9GENT</name>
<feature type="region of interest" description="Disordered" evidence="1">
    <location>
        <begin position="1"/>
        <end position="74"/>
    </location>
</feature>
<sequence>MGAMGEDEKEDWQQEKGRGGRKTGCGDGDRSGEEGTYRVERRQRELMRDGGGSSEKKDEGLQDRVSEGIGEGLGERVDRVKEGVAVMGESRRNRKKKIFSKIYFSTLKF</sequence>
<proteinExistence type="predicted"/>
<evidence type="ECO:0000313" key="3">
    <source>
        <dbReference type="Proteomes" id="UP001630127"/>
    </source>
</evidence>
<evidence type="ECO:0000313" key="2">
    <source>
        <dbReference type="EMBL" id="KAL3533183.1"/>
    </source>
</evidence>
<dbReference type="AlphaFoldDB" id="A0ABD3APR2"/>
<keyword evidence="3" id="KW-1185">Reference proteome</keyword>
<organism evidence="2 3">
    <name type="scientific">Cinchona calisaya</name>
    <dbReference type="NCBI Taxonomy" id="153742"/>
    <lineage>
        <taxon>Eukaryota</taxon>
        <taxon>Viridiplantae</taxon>
        <taxon>Streptophyta</taxon>
        <taxon>Embryophyta</taxon>
        <taxon>Tracheophyta</taxon>
        <taxon>Spermatophyta</taxon>
        <taxon>Magnoliopsida</taxon>
        <taxon>eudicotyledons</taxon>
        <taxon>Gunneridae</taxon>
        <taxon>Pentapetalae</taxon>
        <taxon>asterids</taxon>
        <taxon>lamiids</taxon>
        <taxon>Gentianales</taxon>
        <taxon>Rubiaceae</taxon>
        <taxon>Cinchonoideae</taxon>
        <taxon>Cinchoneae</taxon>
        <taxon>Cinchona</taxon>
    </lineage>
</organism>
<dbReference type="Proteomes" id="UP001630127">
    <property type="component" value="Unassembled WGS sequence"/>
</dbReference>
<reference evidence="2 3" key="1">
    <citation type="submission" date="2024-11" db="EMBL/GenBank/DDBJ databases">
        <title>A near-complete genome assembly of Cinchona calisaya.</title>
        <authorList>
            <person name="Lian D.C."/>
            <person name="Zhao X.W."/>
            <person name="Wei L."/>
        </authorList>
    </citation>
    <scope>NUCLEOTIDE SEQUENCE [LARGE SCALE GENOMIC DNA]</scope>
    <source>
        <tissue evidence="2">Nenye</tissue>
    </source>
</reference>
<feature type="compositionally biased region" description="Acidic residues" evidence="1">
    <location>
        <begin position="1"/>
        <end position="10"/>
    </location>
</feature>
<accession>A0ABD3APR2</accession>
<comment type="caution">
    <text evidence="2">The sequence shown here is derived from an EMBL/GenBank/DDBJ whole genome shotgun (WGS) entry which is preliminary data.</text>
</comment>